<organism evidence="3 4">
    <name type="scientific">Tumidithrix elongata BACA0141</name>
    <dbReference type="NCBI Taxonomy" id="2716417"/>
    <lineage>
        <taxon>Bacteria</taxon>
        <taxon>Bacillati</taxon>
        <taxon>Cyanobacteriota</taxon>
        <taxon>Cyanophyceae</taxon>
        <taxon>Pseudanabaenales</taxon>
        <taxon>Pseudanabaenaceae</taxon>
        <taxon>Tumidithrix</taxon>
        <taxon>Tumidithrix elongata</taxon>
    </lineage>
</organism>
<evidence type="ECO:0000313" key="4">
    <source>
        <dbReference type="Proteomes" id="UP001333818"/>
    </source>
</evidence>
<comment type="caution">
    <text evidence="3">The sequence shown here is derived from an EMBL/GenBank/DDBJ whole genome shotgun (WGS) entry which is preliminary data.</text>
</comment>
<keyword evidence="2" id="KW-0472">Membrane</keyword>
<dbReference type="Proteomes" id="UP001333818">
    <property type="component" value="Unassembled WGS sequence"/>
</dbReference>
<feature type="compositionally biased region" description="Polar residues" evidence="1">
    <location>
        <begin position="198"/>
        <end position="207"/>
    </location>
</feature>
<feature type="region of interest" description="Disordered" evidence="1">
    <location>
        <begin position="57"/>
        <end position="84"/>
    </location>
</feature>
<feature type="compositionally biased region" description="Basic and acidic residues" evidence="1">
    <location>
        <begin position="248"/>
        <end position="259"/>
    </location>
</feature>
<dbReference type="AlphaFoldDB" id="A0AAW9Q6N9"/>
<dbReference type="EMBL" id="JAZBJZ010000085">
    <property type="protein sequence ID" value="MEE3718606.1"/>
    <property type="molecule type" value="Genomic_DNA"/>
</dbReference>
<gene>
    <name evidence="3" type="ORF">V2H45_17840</name>
</gene>
<evidence type="ECO:0000313" key="3">
    <source>
        <dbReference type="EMBL" id="MEE3718606.1"/>
    </source>
</evidence>
<protein>
    <submittedName>
        <fullName evidence="3">Uncharacterized protein</fullName>
    </submittedName>
</protein>
<feature type="region of interest" description="Disordered" evidence="1">
    <location>
        <begin position="159"/>
        <end position="259"/>
    </location>
</feature>
<reference evidence="3" key="1">
    <citation type="submission" date="2024-01" db="EMBL/GenBank/DDBJ databases">
        <title>Bank of Algae and Cyanobacteria of the Azores (BACA) strain genomes.</title>
        <authorList>
            <person name="Luz R."/>
            <person name="Cordeiro R."/>
            <person name="Fonseca A."/>
            <person name="Goncalves V."/>
        </authorList>
    </citation>
    <scope>NUCLEOTIDE SEQUENCE</scope>
    <source>
        <strain evidence="3">BACA0141</strain>
    </source>
</reference>
<sequence length="259" mass="28628">MPNTEPKDRPVKKKKAKKGFRLSYSFVLLILMVIVGTITGLFAFKFGQKALEGVNPSPTGVKLPKLTPKSSPSPSPSGTPKKTDATSFLLDENEVIVASQMLFNEQLGGLTRKPRFPRSLIQKPQVTQVTRLASIRDRLGLPRYRELGTFALLKESDLSSAMGRSDRDSSQSSFTSPTTQTTAIVEPDSPSVALFTPPKTNRQTIESLYSPVDPMPTERFPTLPSMPSLQGDNSRQEQLNDLSGYPERALHLRPRDLSR</sequence>
<dbReference type="RefSeq" id="WP_330485040.1">
    <property type="nucleotide sequence ID" value="NZ_JAZBJZ010000085.1"/>
</dbReference>
<proteinExistence type="predicted"/>
<keyword evidence="4" id="KW-1185">Reference proteome</keyword>
<accession>A0AAW9Q6N9</accession>
<evidence type="ECO:0000256" key="1">
    <source>
        <dbReference type="SAM" id="MobiDB-lite"/>
    </source>
</evidence>
<feature type="transmembrane region" description="Helical" evidence="2">
    <location>
        <begin position="21"/>
        <end position="44"/>
    </location>
</feature>
<keyword evidence="2" id="KW-1133">Transmembrane helix</keyword>
<feature type="compositionally biased region" description="Polar residues" evidence="1">
    <location>
        <begin position="225"/>
        <end position="241"/>
    </location>
</feature>
<evidence type="ECO:0000256" key="2">
    <source>
        <dbReference type="SAM" id="Phobius"/>
    </source>
</evidence>
<feature type="compositionally biased region" description="Low complexity" evidence="1">
    <location>
        <begin position="170"/>
        <end position="182"/>
    </location>
</feature>
<keyword evidence="2" id="KW-0812">Transmembrane</keyword>
<name>A0AAW9Q6N9_9CYAN</name>